<evidence type="ECO:0000259" key="5">
    <source>
        <dbReference type="PROSITE" id="PS50867"/>
    </source>
</evidence>
<dbReference type="GO" id="GO:0003690">
    <property type="term" value="F:double-stranded DNA binding"/>
    <property type="evidence" value="ECO:0007669"/>
    <property type="project" value="TreeGrafter"/>
</dbReference>
<dbReference type="InterPro" id="IPR036987">
    <property type="entry name" value="SRA-YDG_sf"/>
</dbReference>
<feature type="region of interest" description="Disordered" evidence="4">
    <location>
        <begin position="196"/>
        <end position="224"/>
    </location>
</feature>
<dbReference type="SMART" id="SM00468">
    <property type="entry name" value="PreSET"/>
    <property type="match status" value="1"/>
</dbReference>
<evidence type="ECO:0000256" key="4">
    <source>
        <dbReference type="SAM" id="MobiDB-lite"/>
    </source>
</evidence>
<feature type="region of interest" description="Disordered" evidence="4">
    <location>
        <begin position="78"/>
        <end position="114"/>
    </location>
</feature>
<dbReference type="PANTHER" id="PTHR45660:SF94">
    <property type="entry name" value="HISTONE-LYSINE N-METHYLTRANSFERASE, H3 LYSINE-9 SPECIFIC SUVH4"/>
    <property type="match status" value="1"/>
</dbReference>
<dbReference type="PANTHER" id="PTHR45660">
    <property type="entry name" value="HISTONE-LYSINE N-METHYLTRANSFERASE SETMAR"/>
    <property type="match status" value="1"/>
</dbReference>
<dbReference type="AlphaFoldDB" id="A0A5A7TYJ4"/>
<dbReference type="InterPro" id="IPR007728">
    <property type="entry name" value="Pre-SET_dom"/>
</dbReference>
<dbReference type="Pfam" id="PF02182">
    <property type="entry name" value="SAD_SRA"/>
    <property type="match status" value="1"/>
</dbReference>
<comment type="caution">
    <text evidence="7">The sequence shown here is derived from an EMBL/GenBank/DDBJ whole genome shotgun (WGS) entry which is preliminary data.</text>
</comment>
<dbReference type="Gene3D" id="2.170.270.10">
    <property type="entry name" value="SET domain"/>
    <property type="match status" value="1"/>
</dbReference>
<dbReference type="STRING" id="1194695.A0A5A7TYJ4"/>
<dbReference type="EMBL" id="SSTE01012822">
    <property type="protein sequence ID" value="KAA0048612.1"/>
    <property type="molecule type" value="Genomic_DNA"/>
</dbReference>
<accession>A0A5A7TYJ4</accession>
<feature type="region of interest" description="Disordered" evidence="4">
    <location>
        <begin position="134"/>
        <end position="162"/>
    </location>
</feature>
<dbReference type="Pfam" id="PF05033">
    <property type="entry name" value="Pre-SET"/>
    <property type="match status" value="1"/>
</dbReference>
<dbReference type="Proteomes" id="UP000321393">
    <property type="component" value="Unassembled WGS sequence"/>
</dbReference>
<dbReference type="InterPro" id="IPR046341">
    <property type="entry name" value="SET_dom_sf"/>
</dbReference>
<dbReference type="SUPFAM" id="SSF88697">
    <property type="entry name" value="PUA domain-like"/>
    <property type="match status" value="1"/>
</dbReference>
<feature type="region of interest" description="Disordered" evidence="4">
    <location>
        <begin position="1"/>
        <end position="62"/>
    </location>
</feature>
<dbReference type="SUPFAM" id="SSF82199">
    <property type="entry name" value="SET domain"/>
    <property type="match status" value="1"/>
</dbReference>
<feature type="compositionally biased region" description="Low complexity" evidence="4">
    <location>
        <begin position="32"/>
        <end position="44"/>
    </location>
</feature>
<sequence>MVVKSRVLRSAANGELHSPVTPEEKPKRSKVAAPGGKSAKAAAPEGDAEQPSPSPMRRTSARIIKLKAEKELLVRQRVELLDEPGSRSKRKKTNSQVKSKRNTPNVKDEVREDKGEVVEDKAVVVPVSKDVTKFEDGDASKPMEVCAPEKRTGDDAGPGNMVEKSDHVKVKETLRLFNKYYLHFVQEEEKRCKKAEVAQKAPKQSKSKKKAPVEDTKNKSKRPDLKAISKMLETNEILNHEKRIGNVPAGINIGHRFYSRAEMVAVGFHSHWLNGIDYMGLSYSKMYSNYSFPLAVAIVLSGMYEDDLDNAEDVIYTGQGGQNLTGNKRQIRDQKMERGNLALKNCIEQGVPVRVVRGHESATSYCGKLYTYDGLYKVIQYWAEKGISGFTVFKFRLRRIEGQSLLTTNQVQFIYGRVPKSVSEIRGLVCEDIAGGQEDIPIPATNLVDDPPVAPIGFTYCKFIKVARGVKLPPNANGCDCKESCITSRTCSCAKLNGSDFPYVQRDGGRLIEAKDVVYECGPNCGCGVGCVNRTSQRGIKYRLEVFRTPKKGWAVRSWDFIPSGAPVCEYTGILARTEDLDHVSENNYIFDIDCLQTIRGIGGREVPCKIPYMNCS</sequence>
<dbReference type="Gene3D" id="2.30.280.10">
    <property type="entry name" value="SRA-YDG"/>
    <property type="match status" value="1"/>
</dbReference>
<feature type="compositionally biased region" description="Basic and acidic residues" evidence="4">
    <location>
        <begin position="211"/>
        <end position="224"/>
    </location>
</feature>
<dbReference type="GO" id="GO:0000775">
    <property type="term" value="C:chromosome, centromeric region"/>
    <property type="evidence" value="ECO:0007669"/>
    <property type="project" value="UniProtKB-SubCell"/>
</dbReference>
<proteinExistence type="predicted"/>
<dbReference type="GO" id="GO:0005634">
    <property type="term" value="C:nucleus"/>
    <property type="evidence" value="ECO:0007669"/>
    <property type="project" value="UniProtKB-SubCell"/>
</dbReference>
<evidence type="ECO:0000256" key="2">
    <source>
        <dbReference type="ARBA" id="ARBA00023242"/>
    </source>
</evidence>
<feature type="compositionally biased region" description="Basic and acidic residues" evidence="4">
    <location>
        <begin position="134"/>
        <end position="154"/>
    </location>
</feature>
<comment type="subcellular location">
    <subcellularLocation>
        <location evidence="1">Chromosome</location>
        <location evidence="1">Centromere</location>
    </subcellularLocation>
    <subcellularLocation>
        <location evidence="3">Nucleus</location>
    </subcellularLocation>
</comment>
<evidence type="ECO:0000313" key="7">
    <source>
        <dbReference type="EMBL" id="KAA0048612.1"/>
    </source>
</evidence>
<evidence type="ECO:0000259" key="6">
    <source>
        <dbReference type="PROSITE" id="PS51015"/>
    </source>
</evidence>
<dbReference type="PROSITE" id="PS51015">
    <property type="entry name" value="YDG"/>
    <property type="match status" value="1"/>
</dbReference>
<gene>
    <name evidence="7" type="ORF">E6C27_scaffold61G002740</name>
</gene>
<dbReference type="GO" id="GO:0008270">
    <property type="term" value="F:zinc ion binding"/>
    <property type="evidence" value="ECO:0007669"/>
    <property type="project" value="InterPro"/>
</dbReference>
<reference evidence="7 8" key="1">
    <citation type="submission" date="2019-08" db="EMBL/GenBank/DDBJ databases">
        <title>Draft genome sequences of two oriental melons (Cucumis melo L. var makuwa).</title>
        <authorList>
            <person name="Kwon S.-Y."/>
        </authorList>
    </citation>
    <scope>NUCLEOTIDE SEQUENCE [LARGE SCALE GENOMIC DNA]</scope>
    <source>
        <strain evidence="8">cv. SW 3</strain>
        <tissue evidence="7">Leaf</tissue>
    </source>
</reference>
<feature type="compositionally biased region" description="Basic residues" evidence="4">
    <location>
        <begin position="87"/>
        <end position="101"/>
    </location>
</feature>
<dbReference type="PROSITE" id="PS50867">
    <property type="entry name" value="PRE_SET"/>
    <property type="match status" value="1"/>
</dbReference>
<dbReference type="InterPro" id="IPR003105">
    <property type="entry name" value="SRA_YDG"/>
</dbReference>
<dbReference type="GO" id="GO:0042054">
    <property type="term" value="F:histone methyltransferase activity"/>
    <property type="evidence" value="ECO:0007669"/>
    <property type="project" value="InterPro"/>
</dbReference>
<evidence type="ECO:0000256" key="3">
    <source>
        <dbReference type="PROSITE-ProRule" id="PRU00358"/>
    </source>
</evidence>
<protein>
    <submittedName>
        <fullName evidence="7">Histone-lysine N-methyltransferase, H3 lysine-9 specific SUVH4</fullName>
    </submittedName>
</protein>
<feature type="domain" description="Pre-SET" evidence="5">
    <location>
        <begin position="477"/>
        <end position="539"/>
    </location>
</feature>
<dbReference type="OrthoDB" id="5792673at2759"/>
<dbReference type="SMART" id="SM00466">
    <property type="entry name" value="SRA"/>
    <property type="match status" value="1"/>
</dbReference>
<dbReference type="InterPro" id="IPR015947">
    <property type="entry name" value="PUA-like_sf"/>
</dbReference>
<organism evidence="7 8">
    <name type="scientific">Cucumis melo var. makuwa</name>
    <name type="common">Oriental melon</name>
    <dbReference type="NCBI Taxonomy" id="1194695"/>
    <lineage>
        <taxon>Eukaryota</taxon>
        <taxon>Viridiplantae</taxon>
        <taxon>Streptophyta</taxon>
        <taxon>Embryophyta</taxon>
        <taxon>Tracheophyta</taxon>
        <taxon>Spermatophyta</taxon>
        <taxon>Magnoliopsida</taxon>
        <taxon>eudicotyledons</taxon>
        <taxon>Gunneridae</taxon>
        <taxon>Pentapetalae</taxon>
        <taxon>rosids</taxon>
        <taxon>fabids</taxon>
        <taxon>Cucurbitales</taxon>
        <taxon>Cucurbitaceae</taxon>
        <taxon>Benincaseae</taxon>
        <taxon>Cucumis</taxon>
    </lineage>
</organism>
<evidence type="ECO:0000256" key="1">
    <source>
        <dbReference type="ARBA" id="ARBA00004584"/>
    </source>
</evidence>
<name>A0A5A7TYJ4_CUCMM</name>
<keyword evidence="2 3" id="KW-0539">Nucleus</keyword>
<dbReference type="InterPro" id="IPR051357">
    <property type="entry name" value="H3K9_HMTase_SUVAR3-9"/>
</dbReference>
<feature type="domain" description="YDG" evidence="6">
    <location>
        <begin position="246"/>
        <end position="399"/>
    </location>
</feature>
<evidence type="ECO:0000313" key="8">
    <source>
        <dbReference type="Proteomes" id="UP000321393"/>
    </source>
</evidence>